<evidence type="ECO:0000256" key="1">
    <source>
        <dbReference type="SAM" id="Phobius"/>
    </source>
</evidence>
<dbReference type="Proteomes" id="UP000308730">
    <property type="component" value="Unassembled WGS sequence"/>
</dbReference>
<keyword evidence="3" id="KW-1185">Reference proteome</keyword>
<sequence>MAGHKRPFGVPICPDFDEPLPPKAGSPIPRAELIIPVLPPGGFFHHINPNYIERNPLPLPSSQPERADSPMTWVSTEPADDVPVKREPVTYVDEFHHHRHVRVERSQSVTSSVTSSSSYIRRIQHALSTSTPLASMFRTPRQDISGVTKAARAEGLYTALIHQPRPIYDDAEPSSSTSRMSWRVVVGQDAGQVAELADMYERDTMGGLGVPPPVAPSLQSWVARYTVKCMIGGFTLWIFLWAFFMIV</sequence>
<keyword evidence="1" id="KW-0472">Membrane</keyword>
<name>A0A4S4MVI6_9APHY</name>
<reference evidence="2 3" key="1">
    <citation type="submission" date="2019-02" db="EMBL/GenBank/DDBJ databases">
        <title>Genome sequencing of the rare red list fungi Antrodiella citrinella (Flaviporus citrinellus).</title>
        <authorList>
            <person name="Buettner E."/>
            <person name="Kellner H."/>
        </authorList>
    </citation>
    <scope>NUCLEOTIDE SEQUENCE [LARGE SCALE GENOMIC DNA]</scope>
    <source>
        <strain evidence="2 3">DSM 108506</strain>
    </source>
</reference>
<comment type="caution">
    <text evidence="2">The sequence shown here is derived from an EMBL/GenBank/DDBJ whole genome shotgun (WGS) entry which is preliminary data.</text>
</comment>
<gene>
    <name evidence="2" type="ORF">EUX98_g3856</name>
</gene>
<evidence type="ECO:0000313" key="3">
    <source>
        <dbReference type="Proteomes" id="UP000308730"/>
    </source>
</evidence>
<dbReference type="AlphaFoldDB" id="A0A4S4MVI6"/>
<protein>
    <submittedName>
        <fullName evidence="2">Uncharacterized protein</fullName>
    </submittedName>
</protein>
<feature type="transmembrane region" description="Helical" evidence="1">
    <location>
        <begin position="225"/>
        <end position="246"/>
    </location>
</feature>
<evidence type="ECO:0000313" key="2">
    <source>
        <dbReference type="EMBL" id="THH30339.1"/>
    </source>
</evidence>
<keyword evidence="1" id="KW-0812">Transmembrane</keyword>
<organism evidence="2 3">
    <name type="scientific">Antrodiella citrinella</name>
    <dbReference type="NCBI Taxonomy" id="2447956"/>
    <lineage>
        <taxon>Eukaryota</taxon>
        <taxon>Fungi</taxon>
        <taxon>Dikarya</taxon>
        <taxon>Basidiomycota</taxon>
        <taxon>Agaricomycotina</taxon>
        <taxon>Agaricomycetes</taxon>
        <taxon>Polyporales</taxon>
        <taxon>Steccherinaceae</taxon>
        <taxon>Antrodiella</taxon>
    </lineage>
</organism>
<keyword evidence="1" id="KW-1133">Transmembrane helix</keyword>
<proteinExistence type="predicted"/>
<accession>A0A4S4MVI6</accession>
<dbReference type="EMBL" id="SGPM01000085">
    <property type="protein sequence ID" value="THH30339.1"/>
    <property type="molecule type" value="Genomic_DNA"/>
</dbReference>
<dbReference type="OrthoDB" id="3252109at2759"/>